<accession>A0A2V2N497</accession>
<dbReference type="PANTHER" id="PTHR43233:SF1">
    <property type="entry name" value="FAMILY N-ACETYLTRANSFERASE, PUTATIVE (AFU_ORTHOLOGUE AFUA_6G03350)-RELATED"/>
    <property type="match status" value="1"/>
</dbReference>
<dbReference type="EMBL" id="QGMZ01000049">
    <property type="protein sequence ID" value="PWR70063.1"/>
    <property type="molecule type" value="Genomic_DNA"/>
</dbReference>
<keyword evidence="2" id="KW-0808">Transferase</keyword>
<gene>
    <name evidence="2" type="ORF">DLD82_16580</name>
</gene>
<dbReference type="Proteomes" id="UP000245934">
    <property type="component" value="Unassembled WGS sequence"/>
</dbReference>
<reference evidence="2 3" key="1">
    <citation type="submission" date="2018-05" db="EMBL/GenBank/DDBJ databases">
        <title>Draft genome of Methanospirillum stamsii Pt1.</title>
        <authorList>
            <person name="Dueholm M.S."/>
            <person name="Nielsen P.H."/>
            <person name="Bakmann L.F."/>
            <person name="Otzen D.E."/>
        </authorList>
    </citation>
    <scope>NUCLEOTIDE SEQUENCE [LARGE SCALE GENOMIC DNA]</scope>
    <source>
        <strain evidence="2 3">Pt1</strain>
    </source>
</reference>
<dbReference type="PROSITE" id="PS51186">
    <property type="entry name" value="GNAT"/>
    <property type="match status" value="1"/>
</dbReference>
<keyword evidence="3" id="KW-1185">Reference proteome</keyword>
<dbReference type="GO" id="GO:0016747">
    <property type="term" value="F:acyltransferase activity, transferring groups other than amino-acyl groups"/>
    <property type="evidence" value="ECO:0007669"/>
    <property type="project" value="InterPro"/>
</dbReference>
<dbReference type="Gene3D" id="3.40.630.30">
    <property type="match status" value="1"/>
</dbReference>
<organism evidence="2 3">
    <name type="scientific">Methanospirillum stamsii</name>
    <dbReference type="NCBI Taxonomy" id="1277351"/>
    <lineage>
        <taxon>Archaea</taxon>
        <taxon>Methanobacteriati</taxon>
        <taxon>Methanobacteriota</taxon>
        <taxon>Stenosarchaea group</taxon>
        <taxon>Methanomicrobia</taxon>
        <taxon>Methanomicrobiales</taxon>
        <taxon>Methanospirillaceae</taxon>
        <taxon>Methanospirillum</taxon>
    </lineage>
</organism>
<proteinExistence type="predicted"/>
<evidence type="ECO:0000259" key="1">
    <source>
        <dbReference type="PROSITE" id="PS51186"/>
    </source>
</evidence>
<dbReference type="SUPFAM" id="SSF55729">
    <property type="entry name" value="Acyl-CoA N-acyltransferases (Nat)"/>
    <property type="match status" value="1"/>
</dbReference>
<comment type="caution">
    <text evidence="2">The sequence shown here is derived from an EMBL/GenBank/DDBJ whole genome shotgun (WGS) entry which is preliminary data.</text>
</comment>
<evidence type="ECO:0000313" key="3">
    <source>
        <dbReference type="Proteomes" id="UP000245934"/>
    </source>
</evidence>
<dbReference type="Pfam" id="PF13673">
    <property type="entry name" value="Acetyltransf_10"/>
    <property type="match status" value="1"/>
</dbReference>
<dbReference type="OrthoDB" id="87545at2157"/>
<dbReference type="InterPro" id="IPR016181">
    <property type="entry name" value="Acyl_CoA_acyltransferase"/>
</dbReference>
<dbReference type="InterPro" id="IPR053144">
    <property type="entry name" value="Acetyltransferase_Butenolide"/>
</dbReference>
<dbReference type="InterPro" id="IPR000182">
    <property type="entry name" value="GNAT_dom"/>
</dbReference>
<evidence type="ECO:0000313" key="2">
    <source>
        <dbReference type="EMBL" id="PWR70063.1"/>
    </source>
</evidence>
<protein>
    <submittedName>
        <fullName evidence="2">N-acetyltransferase</fullName>
    </submittedName>
</protein>
<sequence>MQVHECHHEEMRLLLRCGEWWEDYWDDSVLSVIVEKSFAFVVATDSDNRWIGMGRVISDGVSDAYLQDIVVLPEWREKGIGTAMVKKLMALCHDAGIGWIGIIANPNTEYFYRRFGFSRMGGYTPMRYEGA</sequence>
<name>A0A2V2N497_9EURY</name>
<dbReference type="PANTHER" id="PTHR43233">
    <property type="entry name" value="FAMILY N-ACETYLTRANSFERASE, PUTATIVE (AFU_ORTHOLOGUE AFUA_6G03350)-RELATED"/>
    <property type="match status" value="1"/>
</dbReference>
<feature type="domain" description="N-acetyltransferase" evidence="1">
    <location>
        <begin position="1"/>
        <end position="131"/>
    </location>
</feature>
<dbReference type="CDD" id="cd04301">
    <property type="entry name" value="NAT_SF"/>
    <property type="match status" value="1"/>
</dbReference>
<dbReference type="AlphaFoldDB" id="A0A2V2N497"/>